<evidence type="ECO:0008006" key="4">
    <source>
        <dbReference type="Google" id="ProtNLM"/>
    </source>
</evidence>
<keyword evidence="1" id="KW-0812">Transmembrane</keyword>
<protein>
    <recommendedName>
        <fullName evidence="4">F-box protein</fullName>
    </recommendedName>
</protein>
<comment type="caution">
    <text evidence="2">The sequence shown here is derived from an EMBL/GenBank/DDBJ whole genome shotgun (WGS) entry which is preliminary data.</text>
</comment>
<reference evidence="2 3" key="1">
    <citation type="submission" date="2021-07" db="EMBL/GenBank/DDBJ databases">
        <title>The Aristolochia fimbriata genome: insights into angiosperm evolution, floral development and chemical biosynthesis.</title>
        <authorList>
            <person name="Jiao Y."/>
        </authorList>
    </citation>
    <scope>NUCLEOTIDE SEQUENCE [LARGE SCALE GENOMIC DNA]</scope>
    <source>
        <strain evidence="2">IBCAS-2021</strain>
        <tissue evidence="2">Leaf</tissue>
    </source>
</reference>
<feature type="transmembrane region" description="Helical" evidence="1">
    <location>
        <begin position="40"/>
        <end position="64"/>
    </location>
</feature>
<accession>A0AAV7DSF2</accession>
<gene>
    <name evidence="2" type="ORF">H6P81_019379</name>
</gene>
<feature type="transmembrane region" description="Helical" evidence="1">
    <location>
        <begin position="258"/>
        <end position="276"/>
    </location>
</feature>
<feature type="transmembrane region" description="Helical" evidence="1">
    <location>
        <begin position="231"/>
        <end position="252"/>
    </location>
</feature>
<evidence type="ECO:0000313" key="2">
    <source>
        <dbReference type="EMBL" id="KAG9439214.1"/>
    </source>
</evidence>
<keyword evidence="1" id="KW-0472">Membrane</keyword>
<keyword evidence="1" id="KW-1133">Transmembrane helix</keyword>
<dbReference type="Pfam" id="PF14476">
    <property type="entry name" value="Chloroplast_duf"/>
    <property type="match status" value="1"/>
</dbReference>
<dbReference type="InterPro" id="IPR027949">
    <property type="entry name" value="Chloroplast_duf"/>
</dbReference>
<dbReference type="EMBL" id="JAINDJ010000008">
    <property type="protein sequence ID" value="KAG9439214.1"/>
    <property type="molecule type" value="Genomic_DNA"/>
</dbReference>
<evidence type="ECO:0000313" key="3">
    <source>
        <dbReference type="Proteomes" id="UP000825729"/>
    </source>
</evidence>
<dbReference type="PANTHER" id="PTHR33358">
    <property type="entry name" value="F-BOX PROTEIN WITH A DOMAIN PROTEIN"/>
    <property type="match status" value="1"/>
</dbReference>
<evidence type="ECO:0000256" key="1">
    <source>
        <dbReference type="SAM" id="Phobius"/>
    </source>
</evidence>
<name>A0AAV7DSF2_ARIFI</name>
<dbReference type="AlphaFoldDB" id="A0AAV7DSF2"/>
<organism evidence="2 3">
    <name type="scientific">Aristolochia fimbriata</name>
    <name type="common">White veined hardy Dutchman's pipe vine</name>
    <dbReference type="NCBI Taxonomy" id="158543"/>
    <lineage>
        <taxon>Eukaryota</taxon>
        <taxon>Viridiplantae</taxon>
        <taxon>Streptophyta</taxon>
        <taxon>Embryophyta</taxon>
        <taxon>Tracheophyta</taxon>
        <taxon>Spermatophyta</taxon>
        <taxon>Magnoliopsida</taxon>
        <taxon>Magnoliidae</taxon>
        <taxon>Piperales</taxon>
        <taxon>Aristolochiaceae</taxon>
        <taxon>Aristolochia</taxon>
    </lineage>
</organism>
<dbReference type="Proteomes" id="UP000825729">
    <property type="component" value="Unassembled WGS sequence"/>
</dbReference>
<sequence length="359" mass="39112">MATPEAGTAVPKLLAIAEIVGDRAEMHYNVAEQRDNWNKLLLTSINVLVLFAATMAGLSAVPAVVGGARLAFGLSATFLYSAATAMLLVVNKIQPSQLAEEQRNAGRLLRRLCTQITALFAVRLPAAGDVEEAMERMLAIDKAYPLPLLNAMLDKFPQRVEAAVWWPPSATRLQSHPELQNRNSISRRKVDSNGWSTKLEEDMNGIRRVLKKHDIEDYLRLGKVALTINRILAVSGPVLTGLAAIGAAFSGIPSQAPWAPVVGVLGGAMSCVVNTVEHGGQVGMIFEIYRNCAGYFTLLEESISSNLKEERVERENGEVFEVKMALQLGRSLQELRDLGFSSHEKDDASVVTEFAGKLF</sequence>
<dbReference type="PANTHER" id="PTHR33358:SF12">
    <property type="entry name" value="F-BOX PROTEIN WITH A DOMAIN PROTEIN"/>
    <property type="match status" value="1"/>
</dbReference>
<keyword evidence="3" id="KW-1185">Reference proteome</keyword>
<feature type="transmembrane region" description="Helical" evidence="1">
    <location>
        <begin position="70"/>
        <end position="90"/>
    </location>
</feature>
<proteinExistence type="predicted"/>